<name>A0A0E9PKK1_ANGAN</name>
<protein>
    <submittedName>
        <fullName evidence="1">Uncharacterized protein</fullName>
    </submittedName>
</protein>
<reference evidence="1" key="1">
    <citation type="submission" date="2014-11" db="EMBL/GenBank/DDBJ databases">
        <authorList>
            <person name="Amaro Gonzalez C."/>
        </authorList>
    </citation>
    <scope>NUCLEOTIDE SEQUENCE</scope>
</reference>
<dbReference type="AlphaFoldDB" id="A0A0E9PKK1"/>
<proteinExistence type="predicted"/>
<reference evidence="1" key="2">
    <citation type="journal article" date="2015" name="Fish Shellfish Immunol.">
        <title>Early steps in the European eel (Anguilla anguilla)-Vibrio vulnificus interaction in the gills: Role of the RtxA13 toxin.</title>
        <authorList>
            <person name="Callol A."/>
            <person name="Pajuelo D."/>
            <person name="Ebbesson L."/>
            <person name="Teles M."/>
            <person name="MacKenzie S."/>
            <person name="Amaro C."/>
        </authorList>
    </citation>
    <scope>NUCLEOTIDE SEQUENCE</scope>
</reference>
<organism evidence="1">
    <name type="scientific">Anguilla anguilla</name>
    <name type="common">European freshwater eel</name>
    <name type="synonym">Muraena anguilla</name>
    <dbReference type="NCBI Taxonomy" id="7936"/>
    <lineage>
        <taxon>Eukaryota</taxon>
        <taxon>Metazoa</taxon>
        <taxon>Chordata</taxon>
        <taxon>Craniata</taxon>
        <taxon>Vertebrata</taxon>
        <taxon>Euteleostomi</taxon>
        <taxon>Actinopterygii</taxon>
        <taxon>Neopterygii</taxon>
        <taxon>Teleostei</taxon>
        <taxon>Anguilliformes</taxon>
        <taxon>Anguillidae</taxon>
        <taxon>Anguilla</taxon>
    </lineage>
</organism>
<evidence type="ECO:0000313" key="1">
    <source>
        <dbReference type="EMBL" id="JAH04343.1"/>
    </source>
</evidence>
<accession>A0A0E9PKK1</accession>
<dbReference type="EMBL" id="GBXM01104234">
    <property type="protein sequence ID" value="JAH04343.1"/>
    <property type="molecule type" value="Transcribed_RNA"/>
</dbReference>
<sequence>MSAVDLFCLAPAMFLNRLETRADHFPQRRDLHRKDNHRKYSERVFTWPLVANILLSNRL</sequence>